<dbReference type="GO" id="GO:0051287">
    <property type="term" value="F:NAD binding"/>
    <property type="evidence" value="ECO:0007669"/>
    <property type="project" value="InterPro"/>
</dbReference>
<dbReference type="AlphaFoldDB" id="A0A6J6S509"/>
<dbReference type="EMBL" id="CAFBMH010000001">
    <property type="protein sequence ID" value="CAB4888576.1"/>
    <property type="molecule type" value="Genomic_DNA"/>
</dbReference>
<dbReference type="Gene3D" id="3.40.50.720">
    <property type="entry name" value="NAD(P)-binding Rossmann-like Domain"/>
    <property type="match status" value="2"/>
</dbReference>
<dbReference type="EMBL" id="CAFABA010000003">
    <property type="protein sequence ID" value="CAB4813091.1"/>
    <property type="molecule type" value="Genomic_DNA"/>
</dbReference>
<dbReference type="PANTHER" id="PTHR43333:SF1">
    <property type="entry name" value="D-ISOMER SPECIFIC 2-HYDROXYACID DEHYDROGENASE NAD-BINDING DOMAIN-CONTAINING PROTEIN"/>
    <property type="match status" value="1"/>
</dbReference>
<dbReference type="Pfam" id="PF02826">
    <property type="entry name" value="2-Hacid_dh_C"/>
    <property type="match status" value="1"/>
</dbReference>
<proteinExistence type="predicted"/>
<dbReference type="InterPro" id="IPR036291">
    <property type="entry name" value="NAD(P)-bd_dom_sf"/>
</dbReference>
<dbReference type="PANTHER" id="PTHR43333">
    <property type="entry name" value="2-HACID_DH_C DOMAIN-CONTAINING PROTEIN"/>
    <property type="match status" value="1"/>
</dbReference>
<evidence type="ECO:0000313" key="6">
    <source>
        <dbReference type="EMBL" id="CAB4888576.1"/>
    </source>
</evidence>
<dbReference type="SUPFAM" id="SSF51735">
    <property type="entry name" value="NAD(P)-binding Rossmann-fold domains"/>
    <property type="match status" value="1"/>
</dbReference>
<evidence type="ECO:0000313" key="4">
    <source>
        <dbReference type="EMBL" id="CAB4729793.1"/>
    </source>
</evidence>
<dbReference type="EMBL" id="CAEZYR010000008">
    <property type="protein sequence ID" value="CAB4729793.1"/>
    <property type="molecule type" value="Genomic_DNA"/>
</dbReference>
<dbReference type="GO" id="GO:0016491">
    <property type="term" value="F:oxidoreductase activity"/>
    <property type="evidence" value="ECO:0007669"/>
    <property type="project" value="UniProtKB-KW"/>
</dbReference>
<sequence>MVTVLHHPRPDAMASLRAQFPDVVFVPIPTTGELPPDAKGDVLLSTAIGADTLVAALDRGVRWVHTIGTGVDRFPVEDVHDDQVLTCSRGASAIPIAEWTLAMMLAFEKRLPETWITAPPVPPNRWHQAGLGGLHGSTVAILGLGSIGVEVAKRSLSFGMRVRAIRRRADAPSPLPGVELVDSAAEAVTGARHIVIAAPLTPATRHLVGHELLRRLTPGAHIVNIARGGIVDQDALRVALDDGTVACASLDTVDPEPLPAGHWLYSHPQVRLSPHVSWSQPMSMELLYEMFAANLTRYVAGEPLEGIVDRAERY</sequence>
<dbReference type="SUPFAM" id="SSF52283">
    <property type="entry name" value="Formate/glycerate dehydrogenase catalytic domain-like"/>
    <property type="match status" value="1"/>
</dbReference>
<evidence type="ECO:0000313" key="7">
    <source>
        <dbReference type="EMBL" id="CAB4978414.1"/>
    </source>
</evidence>
<gene>
    <name evidence="4" type="ORF">UFOPK2754_00398</name>
    <name evidence="5" type="ORF">UFOPK3139_00140</name>
    <name evidence="6" type="ORF">UFOPK3543_00044</name>
    <name evidence="7" type="ORF">UFOPK3967_00197</name>
</gene>
<keyword evidence="1" id="KW-0560">Oxidoreductase</keyword>
<name>A0A6J6S509_9ZZZZ</name>
<evidence type="ECO:0000313" key="5">
    <source>
        <dbReference type="EMBL" id="CAB4813091.1"/>
    </source>
</evidence>
<evidence type="ECO:0000256" key="2">
    <source>
        <dbReference type="ARBA" id="ARBA00023027"/>
    </source>
</evidence>
<evidence type="ECO:0000256" key="1">
    <source>
        <dbReference type="ARBA" id="ARBA00023002"/>
    </source>
</evidence>
<evidence type="ECO:0000259" key="3">
    <source>
        <dbReference type="Pfam" id="PF02826"/>
    </source>
</evidence>
<organism evidence="4">
    <name type="scientific">freshwater metagenome</name>
    <dbReference type="NCBI Taxonomy" id="449393"/>
    <lineage>
        <taxon>unclassified sequences</taxon>
        <taxon>metagenomes</taxon>
        <taxon>ecological metagenomes</taxon>
    </lineage>
</organism>
<feature type="domain" description="D-isomer specific 2-hydroxyacid dehydrogenase NAD-binding" evidence="3">
    <location>
        <begin position="102"/>
        <end position="277"/>
    </location>
</feature>
<protein>
    <submittedName>
        <fullName evidence="4">Unannotated protein</fullName>
    </submittedName>
</protein>
<reference evidence="4" key="1">
    <citation type="submission" date="2020-05" db="EMBL/GenBank/DDBJ databases">
        <authorList>
            <person name="Chiriac C."/>
            <person name="Salcher M."/>
            <person name="Ghai R."/>
            <person name="Kavagutti S V."/>
        </authorList>
    </citation>
    <scope>NUCLEOTIDE SEQUENCE</scope>
</reference>
<accession>A0A6J6S509</accession>
<keyword evidence="2" id="KW-0520">NAD</keyword>
<dbReference type="InterPro" id="IPR006140">
    <property type="entry name" value="D-isomer_DH_NAD-bd"/>
</dbReference>
<dbReference type="EMBL" id="CAFBOS010000006">
    <property type="protein sequence ID" value="CAB4978414.1"/>
    <property type="molecule type" value="Genomic_DNA"/>
</dbReference>